<dbReference type="EMBL" id="FOSQ01000001">
    <property type="protein sequence ID" value="SFK23605.1"/>
    <property type="molecule type" value="Genomic_DNA"/>
</dbReference>
<evidence type="ECO:0008006" key="4">
    <source>
        <dbReference type="Google" id="ProtNLM"/>
    </source>
</evidence>
<organism evidence="2 3">
    <name type="scientific">Falsiroseomonas stagni DSM 19981</name>
    <dbReference type="NCBI Taxonomy" id="1123062"/>
    <lineage>
        <taxon>Bacteria</taxon>
        <taxon>Pseudomonadati</taxon>
        <taxon>Pseudomonadota</taxon>
        <taxon>Alphaproteobacteria</taxon>
        <taxon>Acetobacterales</taxon>
        <taxon>Roseomonadaceae</taxon>
        <taxon>Falsiroseomonas</taxon>
    </lineage>
</organism>
<dbReference type="RefSeq" id="WP_139225942.1">
    <property type="nucleotide sequence ID" value="NZ_FOSQ01000001.1"/>
</dbReference>
<dbReference type="Proteomes" id="UP000199473">
    <property type="component" value="Unassembled WGS sequence"/>
</dbReference>
<proteinExistence type="predicted"/>
<evidence type="ECO:0000256" key="1">
    <source>
        <dbReference type="SAM" id="SignalP"/>
    </source>
</evidence>
<feature type="chain" id="PRO_5011601155" description="Lipoprotein" evidence="1">
    <location>
        <begin position="18"/>
        <end position="195"/>
    </location>
</feature>
<sequence length="195" mass="20547">MRAVLAAALLLAGCATAPPPKPDSVAAPAEPALLRAASELTMTGFAHYCMGAVGRPELMTERLKADGFAPVPAAEVPPAPFRQEIWRGTRRPFFISVVEGGAGCTVVAPRADAAHAMALLSEAMRRVAEEGGPVAPLVVPANEVPADGAREDRYQIRPRNGPLVMDITIRTNATNPARPALILVATIRRDNATRT</sequence>
<accession>A0A1I3XVM7</accession>
<keyword evidence="1" id="KW-0732">Signal</keyword>
<dbReference type="STRING" id="1123062.SAMN02745775_101698"/>
<name>A0A1I3XVM7_9PROT</name>
<protein>
    <recommendedName>
        <fullName evidence="4">Lipoprotein</fullName>
    </recommendedName>
</protein>
<reference evidence="2 3" key="1">
    <citation type="submission" date="2016-10" db="EMBL/GenBank/DDBJ databases">
        <authorList>
            <person name="de Groot N.N."/>
        </authorList>
    </citation>
    <scope>NUCLEOTIDE SEQUENCE [LARGE SCALE GENOMIC DNA]</scope>
    <source>
        <strain evidence="2 3">DSM 19981</strain>
    </source>
</reference>
<keyword evidence="3" id="KW-1185">Reference proteome</keyword>
<dbReference type="AlphaFoldDB" id="A0A1I3XVM7"/>
<evidence type="ECO:0000313" key="3">
    <source>
        <dbReference type="Proteomes" id="UP000199473"/>
    </source>
</evidence>
<gene>
    <name evidence="2" type="ORF">SAMN02745775_101698</name>
</gene>
<feature type="signal peptide" evidence="1">
    <location>
        <begin position="1"/>
        <end position="17"/>
    </location>
</feature>
<evidence type="ECO:0000313" key="2">
    <source>
        <dbReference type="EMBL" id="SFK23605.1"/>
    </source>
</evidence>